<reference evidence="1" key="1">
    <citation type="submission" date="2021-06" db="EMBL/GenBank/DDBJ databases">
        <authorList>
            <person name="Kallberg Y."/>
            <person name="Tangrot J."/>
            <person name="Rosling A."/>
        </authorList>
    </citation>
    <scope>NUCLEOTIDE SEQUENCE</scope>
    <source>
        <strain evidence="1">MA461A</strain>
    </source>
</reference>
<dbReference type="EMBL" id="CAJVQC010176428">
    <property type="protein sequence ID" value="CAG8851470.1"/>
    <property type="molecule type" value="Genomic_DNA"/>
</dbReference>
<comment type="caution">
    <text evidence="1">The sequence shown here is derived from an EMBL/GenBank/DDBJ whole genome shotgun (WGS) entry which is preliminary data.</text>
</comment>
<protein>
    <submittedName>
        <fullName evidence="1">18742_t:CDS:1</fullName>
    </submittedName>
</protein>
<evidence type="ECO:0000313" key="1">
    <source>
        <dbReference type="EMBL" id="CAG8851470.1"/>
    </source>
</evidence>
<evidence type="ECO:0000313" key="2">
    <source>
        <dbReference type="Proteomes" id="UP000789920"/>
    </source>
</evidence>
<dbReference type="Proteomes" id="UP000789920">
    <property type="component" value="Unassembled WGS sequence"/>
</dbReference>
<accession>A0ACA9T0P3</accession>
<organism evidence="1 2">
    <name type="scientific">Racocetra persica</name>
    <dbReference type="NCBI Taxonomy" id="160502"/>
    <lineage>
        <taxon>Eukaryota</taxon>
        <taxon>Fungi</taxon>
        <taxon>Fungi incertae sedis</taxon>
        <taxon>Mucoromycota</taxon>
        <taxon>Glomeromycotina</taxon>
        <taxon>Glomeromycetes</taxon>
        <taxon>Diversisporales</taxon>
        <taxon>Gigasporaceae</taxon>
        <taxon>Racocetra</taxon>
    </lineage>
</organism>
<feature type="non-terminal residue" evidence="1">
    <location>
        <position position="1"/>
    </location>
</feature>
<feature type="non-terminal residue" evidence="1">
    <location>
        <position position="40"/>
    </location>
</feature>
<gene>
    <name evidence="1" type="ORF">RPERSI_LOCUS36579</name>
</gene>
<sequence length="40" mass="4656">HIDDSFSPNLQIFVSIYEEEILTYSNNQIINSINNKAQDQ</sequence>
<proteinExistence type="predicted"/>
<keyword evidence="2" id="KW-1185">Reference proteome</keyword>
<name>A0ACA9T0P3_9GLOM</name>